<dbReference type="AlphaFoldDB" id="A0AAW6SF77"/>
<gene>
    <name evidence="1" type="ORF">N7383_25725</name>
</gene>
<sequence length="109" mass="11918">MSDTYQAVYDAVRSRISNGDIGSAVENVMRSENVGHYFQMACADIQQSAAEYSRPSAVFRPTLTQDGNAWLAVFGDLPTGVVGCGYSPAEAMYDFDKKWFEKTKSAEAA</sequence>
<dbReference type="RefSeq" id="WP_280021462.1">
    <property type="nucleotide sequence ID" value="NZ_JAODZM010000089.1"/>
</dbReference>
<dbReference type="EMBL" id="JAODZM010000089">
    <property type="protein sequence ID" value="MDH0199024.1"/>
    <property type="molecule type" value="Genomic_DNA"/>
</dbReference>
<accession>A0AAW6SF77</accession>
<dbReference type="Proteomes" id="UP001158360">
    <property type="component" value="Unassembled WGS sequence"/>
</dbReference>
<evidence type="ECO:0000313" key="1">
    <source>
        <dbReference type="EMBL" id="MDH0199024.1"/>
    </source>
</evidence>
<organism evidence="1 2">
    <name type="scientific">Enterobacter cloacae</name>
    <dbReference type="NCBI Taxonomy" id="550"/>
    <lineage>
        <taxon>Bacteria</taxon>
        <taxon>Pseudomonadati</taxon>
        <taxon>Pseudomonadota</taxon>
        <taxon>Gammaproteobacteria</taxon>
        <taxon>Enterobacterales</taxon>
        <taxon>Enterobacteriaceae</taxon>
        <taxon>Enterobacter</taxon>
        <taxon>Enterobacter cloacae complex</taxon>
    </lineage>
</organism>
<reference evidence="1" key="1">
    <citation type="submission" date="2022-09" db="EMBL/GenBank/DDBJ databases">
        <title>Intensive care unit water sources are persistently colonized with multi-drug resistant bacteria and are the site of extensive horizontal gene transfer of antibiotic resistance genes.</title>
        <authorList>
            <person name="Diorio-Toth L."/>
        </authorList>
    </citation>
    <scope>NUCLEOTIDE SEQUENCE</scope>
    <source>
        <strain evidence="1">GD04139</strain>
    </source>
</reference>
<evidence type="ECO:0000313" key="2">
    <source>
        <dbReference type="Proteomes" id="UP001158360"/>
    </source>
</evidence>
<protein>
    <submittedName>
        <fullName evidence="1">Uncharacterized protein</fullName>
    </submittedName>
</protein>
<comment type="caution">
    <text evidence="1">The sequence shown here is derived from an EMBL/GenBank/DDBJ whole genome shotgun (WGS) entry which is preliminary data.</text>
</comment>
<name>A0AAW6SF77_ENTCL</name>
<proteinExistence type="predicted"/>